<feature type="compositionally biased region" description="Basic and acidic residues" evidence="11">
    <location>
        <begin position="1"/>
        <end position="10"/>
    </location>
</feature>
<feature type="binding site" evidence="10">
    <location>
        <position position="254"/>
    </location>
    <ligand>
        <name>S-adenosyl-L-methionine</name>
        <dbReference type="ChEBI" id="CHEBI:59789"/>
    </ligand>
</feature>
<dbReference type="EMBL" id="HBHW01029594">
    <property type="protein sequence ID" value="CAE0054920.1"/>
    <property type="molecule type" value="Transcribed_RNA"/>
</dbReference>
<keyword evidence="5 10" id="KW-0808">Transferase</keyword>
<dbReference type="PRINTS" id="PR02011">
    <property type="entry name" value="RCMTNCL1"/>
</dbReference>
<feature type="region of interest" description="Disordered" evidence="11">
    <location>
        <begin position="1"/>
        <end position="24"/>
    </location>
</feature>
<comment type="subcellular location">
    <subcellularLocation>
        <location evidence="1">Nucleus</location>
    </subcellularLocation>
</comment>
<dbReference type="InterPro" id="IPR023270">
    <property type="entry name" value="RCMT_NCL1"/>
</dbReference>
<evidence type="ECO:0000256" key="11">
    <source>
        <dbReference type="SAM" id="MobiDB-lite"/>
    </source>
</evidence>
<feature type="domain" description="SAM-dependent MTase RsmB/NOP-type" evidence="12">
    <location>
        <begin position="62"/>
        <end position="417"/>
    </location>
</feature>
<dbReference type="PANTHER" id="PTHR22808">
    <property type="entry name" value="NCL1 YEAST -RELATED NOL1/NOP2/FMU SUN DOMAIN-CONTAINING"/>
    <property type="match status" value="1"/>
</dbReference>
<dbReference type="InterPro" id="IPR029063">
    <property type="entry name" value="SAM-dependent_MTases_sf"/>
</dbReference>
<dbReference type="EMBL" id="HBHW01029598">
    <property type="protein sequence ID" value="CAE0054924.1"/>
    <property type="molecule type" value="Transcribed_RNA"/>
</dbReference>
<dbReference type="EMBL" id="HBHW01029609">
    <property type="protein sequence ID" value="CAE0054934.1"/>
    <property type="molecule type" value="Transcribed_RNA"/>
</dbReference>
<feature type="binding site" evidence="10">
    <location>
        <position position="211"/>
    </location>
    <ligand>
        <name>S-adenosyl-L-methionine</name>
        <dbReference type="ChEBI" id="CHEBI:59789"/>
    </ligand>
</feature>
<proteinExistence type="inferred from homology"/>
<evidence type="ECO:0000256" key="3">
    <source>
        <dbReference type="ARBA" id="ARBA00022555"/>
    </source>
</evidence>
<evidence type="ECO:0000313" key="15">
    <source>
        <dbReference type="EMBL" id="CAE0054932.1"/>
    </source>
</evidence>
<dbReference type="InterPro" id="IPR023267">
    <property type="entry name" value="RCMT"/>
</dbReference>
<evidence type="ECO:0000256" key="8">
    <source>
        <dbReference type="ARBA" id="ARBA00022884"/>
    </source>
</evidence>
<feature type="active site" description="Nucleophile" evidence="10">
    <location>
        <position position="307"/>
    </location>
</feature>
<dbReference type="InterPro" id="IPR018314">
    <property type="entry name" value="RsmB/NOL1/NOP2-like_CS"/>
</dbReference>
<evidence type="ECO:0000256" key="2">
    <source>
        <dbReference type="ARBA" id="ARBA00007494"/>
    </source>
</evidence>
<evidence type="ECO:0000256" key="10">
    <source>
        <dbReference type="PROSITE-ProRule" id="PRU01023"/>
    </source>
</evidence>
<feature type="region of interest" description="Disordered" evidence="11">
    <location>
        <begin position="424"/>
        <end position="450"/>
    </location>
</feature>
<keyword evidence="8 10" id="KW-0694">RNA-binding</keyword>
<evidence type="ECO:0000313" key="16">
    <source>
        <dbReference type="EMBL" id="CAE0054934.1"/>
    </source>
</evidence>
<feature type="binding site" evidence="10">
    <location>
        <begin position="181"/>
        <end position="187"/>
    </location>
    <ligand>
        <name>S-adenosyl-L-methionine</name>
        <dbReference type="ChEBI" id="CHEBI:59789"/>
    </ligand>
</feature>
<gene>
    <name evidence="13" type="ORF">RMAR00112_LOCUS22949</name>
    <name evidence="14" type="ORF">RMAR00112_LOCUS22953</name>
    <name evidence="15" type="ORF">RMAR00112_LOCUS22961</name>
    <name evidence="16" type="ORF">RMAR00112_LOCUS22963</name>
</gene>
<dbReference type="AlphaFoldDB" id="A0A7S2ZXR0"/>
<feature type="region of interest" description="Disordered" evidence="11">
    <location>
        <begin position="641"/>
        <end position="677"/>
    </location>
</feature>
<dbReference type="InterPro" id="IPR001678">
    <property type="entry name" value="MeTrfase_RsmB-F_NOP2_dom"/>
</dbReference>
<organism evidence="14">
    <name type="scientific">Rhodosorus marinus</name>
    <dbReference type="NCBI Taxonomy" id="101924"/>
    <lineage>
        <taxon>Eukaryota</taxon>
        <taxon>Rhodophyta</taxon>
        <taxon>Stylonematophyceae</taxon>
        <taxon>Stylonematales</taxon>
        <taxon>Stylonemataceae</taxon>
        <taxon>Rhodosorus</taxon>
    </lineage>
</organism>
<dbReference type="Pfam" id="PF01189">
    <property type="entry name" value="Methyltr_RsmB-F"/>
    <property type="match status" value="1"/>
</dbReference>
<dbReference type="GO" id="GO:0016428">
    <property type="term" value="F:tRNA (cytidine-5-)-methyltransferase activity"/>
    <property type="evidence" value="ECO:0007669"/>
    <property type="project" value="InterPro"/>
</dbReference>
<reference evidence="14" key="1">
    <citation type="submission" date="2021-01" db="EMBL/GenBank/DDBJ databases">
        <authorList>
            <person name="Corre E."/>
            <person name="Pelletier E."/>
            <person name="Niang G."/>
            <person name="Scheremetjew M."/>
            <person name="Finn R."/>
            <person name="Kale V."/>
            <person name="Holt S."/>
            <person name="Cochrane G."/>
            <person name="Meng A."/>
            <person name="Brown T."/>
            <person name="Cohen L."/>
        </authorList>
    </citation>
    <scope>NUCLEOTIDE SEQUENCE</scope>
    <source>
        <strain evidence="14">CCMP 769</strain>
    </source>
</reference>
<keyword evidence="6 10" id="KW-0949">S-adenosyl-L-methionine</keyword>
<comment type="similarity">
    <text evidence="2 10">Belongs to the class I-like SAM-binding methyltransferase superfamily. RsmB/NOP family.</text>
</comment>
<evidence type="ECO:0000256" key="7">
    <source>
        <dbReference type="ARBA" id="ARBA00022694"/>
    </source>
</evidence>
<dbReference type="GO" id="GO:0030488">
    <property type="term" value="P:tRNA methylation"/>
    <property type="evidence" value="ECO:0007669"/>
    <property type="project" value="UniProtKB-ARBA"/>
</dbReference>
<sequence length="677" mass="76598">MTEGSTEKSGRRNRKRARGGDGRVALYGRPDGETQFIERSNEKFEEYYRRQKICSDDEFDKFMEELRVPLGTAFRVTSSTSVKDKIMDLVENKFTKLFNGIELEDGMVILAPKKLLWYPEGLAWSFNVPRPVLRKHEKLKEFQNFITQQNGIGAINRQEAVSMLPPLLLDLHPGQTVIDLCAAPGSKTAQILDALQSSIDSSRPSLIIANDSDLRRCNMLCHQLKRFKCADLLVTNHEAQHFPSCLSFDRVLCDVPCSGDGTLRKAPDMWVKWNHREAHGLHKLQMAIGRRGFDLLKPGGTMVYATCSFNPLENEAVVNSLLNAYGSIIELVDVSDKLKGFKRRDGLNTWSVKDTSPEQTWYTSFEQVPEHRRRSVVESMFPPAESAPTSSLLKRCVRVVPHDQDTGGFFVAVLRKAGEAPVVERVPTEGGARAPRQRPDTRNRRGYSNLLSSDPLARLNEVNPTLAKEIREFYGFEPEWVMNGVYSKSSEKQSKRLSFIPEKGQKVLDEFVYAPDLKQQLRVLSAGVRGFEKCPRDGAECSYRIAFDTLHILLPVLTRRVIYVKKETLCGLLQVSQSLLFDKVDDEETRKEIERISVGAVVFRKESSDDCLIMWRGKVSLTPLMPKDEVEFLCFKYDLPNPAKTQRGGSDGVPEDAKQRIDAKDEEDAGRAEEAPE</sequence>
<evidence type="ECO:0000256" key="9">
    <source>
        <dbReference type="ARBA" id="ARBA00023242"/>
    </source>
</evidence>
<dbReference type="InterPro" id="IPR057285">
    <property type="entry name" value="Pre-PUA_NSUN2"/>
</dbReference>
<evidence type="ECO:0000313" key="14">
    <source>
        <dbReference type="EMBL" id="CAE0054924.1"/>
    </source>
</evidence>
<evidence type="ECO:0000256" key="1">
    <source>
        <dbReference type="ARBA" id="ARBA00004123"/>
    </source>
</evidence>
<evidence type="ECO:0000256" key="5">
    <source>
        <dbReference type="ARBA" id="ARBA00022679"/>
    </source>
</evidence>
<evidence type="ECO:0000256" key="4">
    <source>
        <dbReference type="ARBA" id="ARBA00022603"/>
    </source>
</evidence>
<dbReference type="Pfam" id="PF25376">
    <property type="entry name" value="Pre-PUA_NSUN2"/>
    <property type="match status" value="1"/>
</dbReference>
<dbReference type="InterPro" id="IPR057286">
    <property type="entry name" value="PUA_NSUN2"/>
</dbReference>
<dbReference type="PROSITE" id="PS01153">
    <property type="entry name" value="NOL1_NOP2_SUN"/>
    <property type="match status" value="1"/>
</dbReference>
<keyword evidence="4 10" id="KW-0489">Methyltransferase</keyword>
<dbReference type="Pfam" id="PF25378">
    <property type="entry name" value="PUA_NSUN2"/>
    <property type="match status" value="1"/>
</dbReference>
<dbReference type="Gene3D" id="3.40.50.150">
    <property type="entry name" value="Vaccinia Virus protein VP39"/>
    <property type="match status" value="1"/>
</dbReference>
<protein>
    <recommendedName>
        <fullName evidence="12">SAM-dependent MTase RsmB/NOP-type domain-containing protein</fullName>
    </recommendedName>
</protein>
<dbReference type="EMBL" id="HBHW01029607">
    <property type="protein sequence ID" value="CAE0054932.1"/>
    <property type="molecule type" value="Transcribed_RNA"/>
</dbReference>
<name>A0A7S2ZXR0_9RHOD</name>
<evidence type="ECO:0000256" key="6">
    <source>
        <dbReference type="ARBA" id="ARBA00022691"/>
    </source>
</evidence>
<keyword evidence="9" id="KW-0539">Nucleus</keyword>
<comment type="caution">
    <text evidence="10">Lacks conserved residue(s) required for the propagation of feature annotation.</text>
</comment>
<accession>A0A7S2ZXR0</accession>
<keyword evidence="3" id="KW-0820">tRNA-binding</keyword>
<dbReference type="InterPro" id="IPR049560">
    <property type="entry name" value="MeTrfase_RsmB-F_NOP2_cat"/>
</dbReference>
<evidence type="ECO:0000313" key="13">
    <source>
        <dbReference type="EMBL" id="CAE0054920.1"/>
    </source>
</evidence>
<feature type="compositionally biased region" description="Basic and acidic residues" evidence="11">
    <location>
        <begin position="655"/>
        <end position="677"/>
    </location>
</feature>
<dbReference type="SUPFAM" id="SSF53335">
    <property type="entry name" value="S-adenosyl-L-methionine-dependent methyltransferases"/>
    <property type="match status" value="1"/>
</dbReference>
<keyword evidence="7" id="KW-0819">tRNA processing</keyword>
<dbReference type="PRINTS" id="PR02008">
    <property type="entry name" value="RCMTFAMILY"/>
</dbReference>
<dbReference type="GO" id="GO:0000049">
    <property type="term" value="F:tRNA binding"/>
    <property type="evidence" value="ECO:0007669"/>
    <property type="project" value="UniProtKB-KW"/>
</dbReference>
<dbReference type="PROSITE" id="PS51686">
    <property type="entry name" value="SAM_MT_RSMB_NOP"/>
    <property type="match status" value="1"/>
</dbReference>
<dbReference type="GO" id="GO:0005634">
    <property type="term" value="C:nucleus"/>
    <property type="evidence" value="ECO:0007669"/>
    <property type="project" value="UniProtKB-SubCell"/>
</dbReference>
<evidence type="ECO:0000259" key="12">
    <source>
        <dbReference type="PROSITE" id="PS51686"/>
    </source>
</evidence>